<dbReference type="PROSITE" id="PS50191">
    <property type="entry name" value="CRAL_TRIO"/>
    <property type="match status" value="1"/>
</dbReference>
<comment type="similarity">
    <text evidence="3 15">Belongs to the SFH5 family.</text>
</comment>
<keyword evidence="5 15" id="KW-0963">Cytoplasm</keyword>
<comment type="subcellular location">
    <subcellularLocation>
        <location evidence="15">Cytoplasm</location>
    </subcellularLocation>
    <subcellularLocation>
        <location evidence="2 15">Endoplasmic reticulum membrane</location>
        <topology evidence="2 15">Peripheral membrane protein</topology>
    </subcellularLocation>
    <subcellularLocation>
        <location evidence="15">Microsome membrane</location>
        <topology evidence="15">Peripheral membrane protein</topology>
    </subcellularLocation>
</comment>
<evidence type="ECO:0000256" key="3">
    <source>
        <dbReference type="ARBA" id="ARBA00006667"/>
    </source>
</evidence>
<feature type="compositionally biased region" description="Low complexity" evidence="16">
    <location>
        <begin position="42"/>
        <end position="51"/>
    </location>
</feature>
<feature type="domain" description="CRAL-TRIO" evidence="17">
    <location>
        <begin position="190"/>
        <end position="380"/>
    </location>
</feature>
<evidence type="ECO:0000256" key="8">
    <source>
        <dbReference type="ARBA" id="ARBA00022824"/>
    </source>
</evidence>
<evidence type="ECO:0000313" key="18">
    <source>
        <dbReference type="EMBL" id="KAK0750046.1"/>
    </source>
</evidence>
<dbReference type="InterPro" id="IPR001251">
    <property type="entry name" value="CRAL-TRIO_dom"/>
</dbReference>
<comment type="catalytic activity">
    <reaction evidence="13">
        <text>a 1,2-diacyl-sn-glycero-3-phospho-(1D-myo-inositol)(in) = a 1,2-diacyl-sn-glycero-3-phospho-(1D-myo-inositol)(out)</text>
        <dbReference type="Rhea" id="RHEA:38691"/>
        <dbReference type="ChEBI" id="CHEBI:57880"/>
    </reaction>
    <physiologicalReaction direction="left-to-right" evidence="13">
        <dbReference type="Rhea" id="RHEA:38692"/>
    </physiologicalReaction>
</comment>
<evidence type="ECO:0000256" key="12">
    <source>
        <dbReference type="ARBA" id="ARBA00023136"/>
    </source>
</evidence>
<keyword evidence="11 15" id="KW-0445">Lipid transport</keyword>
<keyword evidence="9 15" id="KW-0492">Microsome</keyword>
<evidence type="ECO:0000256" key="9">
    <source>
        <dbReference type="ARBA" id="ARBA00022848"/>
    </source>
</evidence>
<dbReference type="GO" id="GO:0046872">
    <property type="term" value="F:metal ion binding"/>
    <property type="evidence" value="ECO:0007669"/>
    <property type="project" value="UniProtKB-KW"/>
</dbReference>
<dbReference type="GO" id="GO:0008526">
    <property type="term" value="F:phosphatidylinositol transfer activity"/>
    <property type="evidence" value="ECO:0007669"/>
    <property type="project" value="UniProtKB-UniRule"/>
</dbReference>
<feature type="region of interest" description="Disordered" evidence="16">
    <location>
        <begin position="27"/>
        <end position="51"/>
    </location>
</feature>
<organism evidence="18 19">
    <name type="scientific">Schizothecium vesticola</name>
    <dbReference type="NCBI Taxonomy" id="314040"/>
    <lineage>
        <taxon>Eukaryota</taxon>
        <taxon>Fungi</taxon>
        <taxon>Dikarya</taxon>
        <taxon>Ascomycota</taxon>
        <taxon>Pezizomycotina</taxon>
        <taxon>Sordariomycetes</taxon>
        <taxon>Sordariomycetidae</taxon>
        <taxon>Sordariales</taxon>
        <taxon>Schizotheciaceae</taxon>
        <taxon>Schizothecium</taxon>
    </lineage>
</organism>
<dbReference type="GO" id="GO:0043001">
    <property type="term" value="P:Golgi to plasma membrane protein transport"/>
    <property type="evidence" value="ECO:0007669"/>
    <property type="project" value="TreeGrafter"/>
</dbReference>
<evidence type="ECO:0000256" key="14">
    <source>
        <dbReference type="ARBA" id="ARBA00024180"/>
    </source>
</evidence>
<protein>
    <recommendedName>
        <fullName evidence="15">Phosphatidylinositol transfer protein SFH5</fullName>
        <shortName evidence="15">PITP SFH5</shortName>
    </recommendedName>
</protein>
<dbReference type="GO" id="GO:0005789">
    <property type="term" value="C:endoplasmic reticulum membrane"/>
    <property type="evidence" value="ECO:0007669"/>
    <property type="project" value="UniProtKB-SubCell"/>
</dbReference>
<keyword evidence="8 15" id="KW-0256">Endoplasmic reticulum</keyword>
<comment type="function">
    <text evidence="14">Non-classical phosphatidylinositol (PtdIns) transfer protein (PITP), which exhibits PtdIns-binding/transfer activity in the absence of detectable PtdCho-binding/transfer activity. Regulates PtdIns(4,5)P2 homeostasis at the plasma membrane. Heme-binding protein that may play a role in organic oxidant-induced stress responses.</text>
</comment>
<keyword evidence="6" id="KW-0349">Heme</keyword>
<dbReference type="EMBL" id="JAUKUD010000003">
    <property type="protein sequence ID" value="KAK0750046.1"/>
    <property type="molecule type" value="Genomic_DNA"/>
</dbReference>
<comment type="caution">
    <text evidence="18">The sequence shown here is derived from an EMBL/GenBank/DDBJ whole genome shotgun (WGS) entry which is preliminary data.</text>
</comment>
<keyword evidence="4 15" id="KW-0813">Transport</keyword>
<comment type="cofactor">
    <cofactor evidence="1">
        <name>heme b</name>
        <dbReference type="ChEBI" id="CHEBI:60344"/>
    </cofactor>
</comment>
<dbReference type="GO" id="GO:0032541">
    <property type="term" value="C:cortical endoplasmic reticulum"/>
    <property type="evidence" value="ECO:0007669"/>
    <property type="project" value="TreeGrafter"/>
</dbReference>
<evidence type="ECO:0000256" key="13">
    <source>
        <dbReference type="ARBA" id="ARBA00024146"/>
    </source>
</evidence>
<evidence type="ECO:0000256" key="15">
    <source>
        <dbReference type="RuleBase" id="RU367059"/>
    </source>
</evidence>
<dbReference type="SUPFAM" id="SSF52087">
    <property type="entry name" value="CRAL/TRIO domain"/>
    <property type="match status" value="1"/>
</dbReference>
<keyword evidence="19" id="KW-1185">Reference proteome</keyword>
<dbReference type="GO" id="GO:0017157">
    <property type="term" value="P:regulation of exocytosis"/>
    <property type="evidence" value="ECO:0007669"/>
    <property type="project" value="TreeGrafter"/>
</dbReference>
<dbReference type="InterPro" id="IPR036865">
    <property type="entry name" value="CRAL-TRIO_dom_sf"/>
</dbReference>
<evidence type="ECO:0000256" key="4">
    <source>
        <dbReference type="ARBA" id="ARBA00022448"/>
    </source>
</evidence>
<evidence type="ECO:0000256" key="7">
    <source>
        <dbReference type="ARBA" id="ARBA00022723"/>
    </source>
</evidence>
<dbReference type="PANTHER" id="PTHR47669">
    <property type="entry name" value="PHOSPHATIDYLINOSITOL TRANSFER PROTEIN SFH5"/>
    <property type="match status" value="1"/>
</dbReference>
<keyword evidence="10" id="KW-0408">Iron</keyword>
<evidence type="ECO:0000256" key="5">
    <source>
        <dbReference type="ARBA" id="ARBA00022490"/>
    </source>
</evidence>
<dbReference type="InterPro" id="IPR042938">
    <property type="entry name" value="Sfh5"/>
</dbReference>
<dbReference type="InterPro" id="IPR036273">
    <property type="entry name" value="CRAL/TRIO_N_dom_sf"/>
</dbReference>
<evidence type="ECO:0000256" key="16">
    <source>
        <dbReference type="SAM" id="MobiDB-lite"/>
    </source>
</evidence>
<reference evidence="18" key="1">
    <citation type="submission" date="2023-06" db="EMBL/GenBank/DDBJ databases">
        <title>Genome-scale phylogeny and comparative genomics of the fungal order Sordariales.</title>
        <authorList>
            <consortium name="Lawrence Berkeley National Laboratory"/>
            <person name="Hensen N."/>
            <person name="Bonometti L."/>
            <person name="Westerberg I."/>
            <person name="Brannstrom I.O."/>
            <person name="Guillou S."/>
            <person name="Cros-Aarteil S."/>
            <person name="Calhoun S."/>
            <person name="Haridas S."/>
            <person name="Kuo A."/>
            <person name="Mondo S."/>
            <person name="Pangilinan J."/>
            <person name="Riley R."/>
            <person name="LaButti K."/>
            <person name="Andreopoulos B."/>
            <person name="Lipzen A."/>
            <person name="Chen C."/>
            <person name="Yanf M."/>
            <person name="Daum C."/>
            <person name="Ng V."/>
            <person name="Clum A."/>
            <person name="Steindorff A."/>
            <person name="Ohm R."/>
            <person name="Martin F."/>
            <person name="Silar P."/>
            <person name="Natvig D."/>
            <person name="Lalanne C."/>
            <person name="Gautier V."/>
            <person name="Ament-velasquez S.L."/>
            <person name="Kruys A."/>
            <person name="Hutchinson M.I."/>
            <person name="Powell A.J."/>
            <person name="Barry K."/>
            <person name="Miller A.N."/>
            <person name="Grigoriev I.V."/>
            <person name="Debuchy R."/>
            <person name="Gladieux P."/>
            <person name="Thoren M.H."/>
            <person name="Johannesson H."/>
        </authorList>
    </citation>
    <scope>NUCLEOTIDE SEQUENCE</scope>
    <source>
        <strain evidence="18">SMH3187-1</strain>
    </source>
</reference>
<accession>A0AA40K8N9</accession>
<evidence type="ECO:0000256" key="11">
    <source>
        <dbReference type="ARBA" id="ARBA00023055"/>
    </source>
</evidence>
<evidence type="ECO:0000256" key="10">
    <source>
        <dbReference type="ARBA" id="ARBA00023004"/>
    </source>
</evidence>
<dbReference type="CDD" id="cd00170">
    <property type="entry name" value="SEC14"/>
    <property type="match status" value="1"/>
</dbReference>
<dbReference type="GO" id="GO:0005886">
    <property type="term" value="C:plasma membrane"/>
    <property type="evidence" value="ECO:0007669"/>
    <property type="project" value="TreeGrafter"/>
</dbReference>
<evidence type="ECO:0000259" key="17">
    <source>
        <dbReference type="PROSITE" id="PS50191"/>
    </source>
</evidence>
<dbReference type="GO" id="GO:0005829">
    <property type="term" value="C:cytosol"/>
    <property type="evidence" value="ECO:0007669"/>
    <property type="project" value="TreeGrafter"/>
</dbReference>
<keyword evidence="7" id="KW-0479">Metal-binding</keyword>
<evidence type="ECO:0000256" key="1">
    <source>
        <dbReference type="ARBA" id="ARBA00001970"/>
    </source>
</evidence>
<dbReference type="Gene3D" id="3.40.525.10">
    <property type="entry name" value="CRAL-TRIO lipid binding domain"/>
    <property type="match status" value="1"/>
</dbReference>
<dbReference type="AlphaFoldDB" id="A0AA40K8N9"/>
<dbReference type="Pfam" id="PF00650">
    <property type="entry name" value="CRAL_TRIO"/>
    <property type="match status" value="1"/>
</dbReference>
<dbReference type="PANTHER" id="PTHR47669:SF1">
    <property type="entry name" value="PHOSPHATIDYLINOSITOL TRANSFER PROTEIN SFH5"/>
    <property type="match status" value="1"/>
</dbReference>
<dbReference type="SUPFAM" id="SSF46938">
    <property type="entry name" value="CRAL/TRIO N-terminal domain"/>
    <property type="match status" value="1"/>
</dbReference>
<gene>
    <name evidence="18" type="ORF">B0T18DRAFT_366043</name>
</gene>
<dbReference type="SMART" id="SM00516">
    <property type="entry name" value="SEC14"/>
    <property type="match status" value="1"/>
</dbReference>
<sequence length="389" mass="41335">MPKMADLSAEPKATTGLETVTVPVVSEPTVTTPTPNDEVLSPVGAPGTSVAAPASATAAPVTAAVDETPAAAAAAAVTPPAANPTPDSIPAITVKDVDSASQAAPRRVLSAPDASPDAPTTSEPTPLALLWQLAKENGHPDIWGVPLSDPATHVPSQIVFQKYLNANDGDLTKAKDQLAKTLEWRAKMKPLELVSKVYPKSKFEGLGFVTTYTSGDAREVFTWNIYGNVQSIDETFGDLDEFISWRVALMELALQQLDLASATVPITATSDPYKMYQVHDYRSISFLRQSAAVKSASAETIKVFAQNYPELLKEKFFVNVPAIMGFVYNFMKLFVAAKTIKKFHPMSNGGGLAVEFGDSEVKGLGEKLPGVYGGKGEELSVQGKGPLLE</sequence>
<keyword evidence="12 15" id="KW-0472">Membrane</keyword>
<evidence type="ECO:0000256" key="2">
    <source>
        <dbReference type="ARBA" id="ARBA00004406"/>
    </source>
</evidence>
<evidence type="ECO:0000256" key="6">
    <source>
        <dbReference type="ARBA" id="ARBA00022617"/>
    </source>
</evidence>
<proteinExistence type="inferred from homology"/>
<dbReference type="Proteomes" id="UP001172155">
    <property type="component" value="Unassembled WGS sequence"/>
</dbReference>
<name>A0AA40K8N9_9PEZI</name>
<evidence type="ECO:0000313" key="19">
    <source>
        <dbReference type="Proteomes" id="UP001172155"/>
    </source>
</evidence>
<feature type="region of interest" description="Disordered" evidence="16">
    <location>
        <begin position="103"/>
        <end position="123"/>
    </location>
</feature>